<accession>A0AAV8XI76</accession>
<evidence type="ECO:0000313" key="3">
    <source>
        <dbReference type="Proteomes" id="UP001162156"/>
    </source>
</evidence>
<name>A0AAV8XI76_9CUCU</name>
<dbReference type="Pfam" id="PF13843">
    <property type="entry name" value="DDE_Tnp_1_7"/>
    <property type="match status" value="1"/>
</dbReference>
<keyword evidence="3" id="KW-1185">Reference proteome</keyword>
<dbReference type="InterPro" id="IPR029526">
    <property type="entry name" value="PGBD"/>
</dbReference>
<gene>
    <name evidence="2" type="ORF">NQ314_011389</name>
</gene>
<protein>
    <recommendedName>
        <fullName evidence="1">PiggyBac transposable element-derived protein domain-containing protein</fullName>
    </recommendedName>
</protein>
<dbReference type="PANTHER" id="PTHR47272">
    <property type="entry name" value="DDE_TNP_1_7 DOMAIN-CONTAINING PROTEIN"/>
    <property type="match status" value="1"/>
</dbReference>
<comment type="caution">
    <text evidence="2">The sequence shown here is derived from an EMBL/GenBank/DDBJ whole genome shotgun (WGS) entry which is preliminary data.</text>
</comment>
<sequence length="96" mass="11347">MEFKSLVVWKDNKLVTFLSTFAGEVPKTTVKRYDKKEKKSIEIDCPFIVKEYNHHMGGVDLLDSNLGRLKILQSKKWYFRIFDHLLDLTVVNSWIL</sequence>
<proteinExistence type="predicted"/>
<reference evidence="2" key="1">
    <citation type="journal article" date="2023" name="Insect Mol. Biol.">
        <title>Genome sequencing provides insights into the evolution of gene families encoding plant cell wall-degrading enzymes in longhorned beetles.</title>
        <authorList>
            <person name="Shin N.R."/>
            <person name="Okamura Y."/>
            <person name="Kirsch R."/>
            <person name="Pauchet Y."/>
        </authorList>
    </citation>
    <scope>NUCLEOTIDE SEQUENCE</scope>
    <source>
        <strain evidence="2">RBIC_L_NR</strain>
    </source>
</reference>
<dbReference type="Proteomes" id="UP001162156">
    <property type="component" value="Unassembled WGS sequence"/>
</dbReference>
<evidence type="ECO:0000313" key="2">
    <source>
        <dbReference type="EMBL" id="KAJ8938650.1"/>
    </source>
</evidence>
<evidence type="ECO:0000259" key="1">
    <source>
        <dbReference type="Pfam" id="PF13843"/>
    </source>
</evidence>
<feature type="domain" description="PiggyBac transposable element-derived protein" evidence="1">
    <location>
        <begin position="5"/>
        <end position="94"/>
    </location>
</feature>
<dbReference type="EMBL" id="JANEYF010003168">
    <property type="protein sequence ID" value="KAJ8938650.1"/>
    <property type="molecule type" value="Genomic_DNA"/>
</dbReference>
<organism evidence="2 3">
    <name type="scientific">Rhamnusium bicolor</name>
    <dbReference type="NCBI Taxonomy" id="1586634"/>
    <lineage>
        <taxon>Eukaryota</taxon>
        <taxon>Metazoa</taxon>
        <taxon>Ecdysozoa</taxon>
        <taxon>Arthropoda</taxon>
        <taxon>Hexapoda</taxon>
        <taxon>Insecta</taxon>
        <taxon>Pterygota</taxon>
        <taxon>Neoptera</taxon>
        <taxon>Endopterygota</taxon>
        <taxon>Coleoptera</taxon>
        <taxon>Polyphaga</taxon>
        <taxon>Cucujiformia</taxon>
        <taxon>Chrysomeloidea</taxon>
        <taxon>Cerambycidae</taxon>
        <taxon>Lepturinae</taxon>
        <taxon>Rhagiini</taxon>
        <taxon>Rhamnusium</taxon>
    </lineage>
</organism>
<dbReference type="AlphaFoldDB" id="A0AAV8XI76"/>